<dbReference type="InterPro" id="IPR042100">
    <property type="entry name" value="Bug_dom1"/>
</dbReference>
<dbReference type="Gene3D" id="3.40.190.10">
    <property type="entry name" value="Periplasmic binding protein-like II"/>
    <property type="match status" value="1"/>
</dbReference>
<sequence length="338" mass="36652">MKRLLKGLMLAAGLLAAVPGAASAQDDFYAGKTVTIVVGLSAGGGYDLYARFLAEHMSRHIPGHPKIVVENRPGAATRTATTYVYEVAPKDGTVIGNSLNILPLDQFIFPQQRRYDLTKVQFIGNIAGLTSVIAVSDKSPVQTVDDLTEKAAKLGSNGKNSETYIIPALINAFLGSKFDIVTGFPGVSDIDLAIERGEIDGRGGSWNSFRSLHQDWIDAGKIKPLMQIGTADDPFMQGVPQLSSLAKTDEQKAIFSLLSNTTRFSRAYWVAPGVPEERVKILRDAFQATMNDPEFKKAAEQANMEVTPSNAAEITAAIEELSKTPQEYLTKMREVLSE</sequence>
<feature type="chain" id="PRO_5037950812" description="Tripartite-type tricarboxylate transporter receptor subunit TctC" evidence="2">
    <location>
        <begin position="25"/>
        <end position="338"/>
    </location>
</feature>
<organism evidence="3 4">
    <name type="scientific">Propylenella binzhouense</name>
    <dbReference type="NCBI Taxonomy" id="2555902"/>
    <lineage>
        <taxon>Bacteria</taxon>
        <taxon>Pseudomonadati</taxon>
        <taxon>Pseudomonadota</taxon>
        <taxon>Alphaproteobacteria</taxon>
        <taxon>Hyphomicrobiales</taxon>
        <taxon>Propylenellaceae</taxon>
        <taxon>Propylenella</taxon>
    </lineage>
</organism>
<dbReference type="Pfam" id="PF03401">
    <property type="entry name" value="TctC"/>
    <property type="match status" value="1"/>
</dbReference>
<dbReference type="OrthoDB" id="7817633at2"/>
<reference evidence="3" key="1">
    <citation type="submission" date="2019-03" db="EMBL/GenBank/DDBJ databases">
        <title>Afifella sp. nov., isolated from activated sludge.</title>
        <authorList>
            <person name="Li Q."/>
            <person name="Liu Y."/>
        </authorList>
    </citation>
    <scope>NUCLEOTIDE SEQUENCE</scope>
    <source>
        <strain evidence="3">L72</strain>
    </source>
</reference>
<comment type="similarity">
    <text evidence="1">Belongs to the UPF0065 (bug) family.</text>
</comment>
<dbReference type="PANTHER" id="PTHR42928:SF5">
    <property type="entry name" value="BLR1237 PROTEIN"/>
    <property type="match status" value="1"/>
</dbReference>
<dbReference type="EMBL" id="SPKJ01000032">
    <property type="protein sequence ID" value="MYZ48241.1"/>
    <property type="molecule type" value="Genomic_DNA"/>
</dbReference>
<feature type="signal peptide" evidence="2">
    <location>
        <begin position="1"/>
        <end position="24"/>
    </location>
</feature>
<evidence type="ECO:0000256" key="2">
    <source>
        <dbReference type="SAM" id="SignalP"/>
    </source>
</evidence>
<comment type="caution">
    <text evidence="3">The sequence shown here is derived from an EMBL/GenBank/DDBJ whole genome shotgun (WGS) entry which is preliminary data.</text>
</comment>
<evidence type="ECO:0008006" key="5">
    <source>
        <dbReference type="Google" id="ProtNLM"/>
    </source>
</evidence>
<dbReference type="SUPFAM" id="SSF53850">
    <property type="entry name" value="Periplasmic binding protein-like II"/>
    <property type="match status" value="1"/>
</dbReference>
<name>A0A964T4A8_9HYPH</name>
<evidence type="ECO:0000313" key="4">
    <source>
        <dbReference type="Proteomes" id="UP000773614"/>
    </source>
</evidence>
<keyword evidence="2" id="KW-0732">Signal</keyword>
<dbReference type="AlphaFoldDB" id="A0A964T4A8"/>
<dbReference type="PANTHER" id="PTHR42928">
    <property type="entry name" value="TRICARBOXYLATE-BINDING PROTEIN"/>
    <property type="match status" value="1"/>
</dbReference>
<dbReference type="RefSeq" id="WP_161140592.1">
    <property type="nucleotide sequence ID" value="NZ_SPKJ01000032.1"/>
</dbReference>
<evidence type="ECO:0000256" key="1">
    <source>
        <dbReference type="ARBA" id="ARBA00006987"/>
    </source>
</evidence>
<dbReference type="Gene3D" id="3.40.190.150">
    <property type="entry name" value="Bordetella uptake gene, domain 1"/>
    <property type="match status" value="1"/>
</dbReference>
<dbReference type="Proteomes" id="UP000773614">
    <property type="component" value="Unassembled WGS sequence"/>
</dbReference>
<gene>
    <name evidence="3" type="ORF">E4O86_11015</name>
</gene>
<evidence type="ECO:0000313" key="3">
    <source>
        <dbReference type="EMBL" id="MYZ48241.1"/>
    </source>
</evidence>
<protein>
    <recommendedName>
        <fullName evidence="5">Tripartite-type tricarboxylate transporter receptor subunit TctC</fullName>
    </recommendedName>
</protein>
<dbReference type="InterPro" id="IPR005064">
    <property type="entry name" value="BUG"/>
</dbReference>
<proteinExistence type="inferred from homology"/>
<accession>A0A964T4A8</accession>
<keyword evidence="4" id="KW-1185">Reference proteome</keyword>